<dbReference type="InterPro" id="IPR046884">
    <property type="entry name" value="MnmA-like_central"/>
</dbReference>
<dbReference type="Gene3D" id="3.40.50.620">
    <property type="entry name" value="HUPs"/>
    <property type="match status" value="1"/>
</dbReference>
<accession>A0AAN9BBK9</accession>
<dbReference type="Pfam" id="PF20258">
    <property type="entry name" value="tRNA_Me_trans_C"/>
    <property type="match status" value="1"/>
</dbReference>
<keyword evidence="16" id="KW-1185">Reference proteome</keyword>
<evidence type="ECO:0000256" key="4">
    <source>
        <dbReference type="ARBA" id="ARBA00011953"/>
    </source>
</evidence>
<dbReference type="Gene3D" id="2.40.30.10">
    <property type="entry name" value="Translation factors"/>
    <property type="match status" value="1"/>
</dbReference>
<dbReference type="InterPro" id="IPR004506">
    <property type="entry name" value="MnmA-like"/>
</dbReference>
<organism evidence="15 16">
    <name type="scientific">Littorina saxatilis</name>
    <dbReference type="NCBI Taxonomy" id="31220"/>
    <lineage>
        <taxon>Eukaryota</taxon>
        <taxon>Metazoa</taxon>
        <taxon>Spiralia</taxon>
        <taxon>Lophotrochozoa</taxon>
        <taxon>Mollusca</taxon>
        <taxon>Gastropoda</taxon>
        <taxon>Caenogastropoda</taxon>
        <taxon>Littorinimorpha</taxon>
        <taxon>Littorinoidea</taxon>
        <taxon>Littorinidae</taxon>
        <taxon>Littorina</taxon>
    </lineage>
</organism>
<dbReference type="SUPFAM" id="SSF52402">
    <property type="entry name" value="Adenine nucleotide alpha hydrolases-like"/>
    <property type="match status" value="1"/>
</dbReference>
<keyword evidence="8" id="KW-0547">Nucleotide-binding</keyword>
<comment type="caution">
    <text evidence="15">The sequence shown here is derived from an EMBL/GenBank/DDBJ whole genome shotgun (WGS) entry which is preliminary data.</text>
</comment>
<dbReference type="PANTHER" id="PTHR11933:SF5">
    <property type="entry name" value="MITOCHONDRIAL TRNA-SPECIFIC 2-THIOURIDYLASE 1"/>
    <property type="match status" value="1"/>
</dbReference>
<evidence type="ECO:0000256" key="5">
    <source>
        <dbReference type="ARBA" id="ARBA00022555"/>
    </source>
</evidence>
<dbReference type="NCBIfam" id="TIGR00420">
    <property type="entry name" value="trmU"/>
    <property type="match status" value="1"/>
</dbReference>
<comment type="function">
    <text evidence="1">Catalyzes the 2-thiolation of uridine at the wobble position (U34) of mitochondrial tRNA(Lys), tRNA(Glu) and tRNA(Gln). Required for the formation of 5-taurinomethyl-2-thiouridine (tm5s2U) of mitochondrial tRNA(Lys), tRNA(Glu), and tRNA(Gln) at the wobble position. ATP is required to activate the C2 atom of the wobble base.</text>
</comment>
<dbReference type="InterPro" id="IPR014729">
    <property type="entry name" value="Rossmann-like_a/b/a_fold"/>
</dbReference>
<evidence type="ECO:0000256" key="10">
    <source>
        <dbReference type="ARBA" id="ARBA00022884"/>
    </source>
</evidence>
<keyword evidence="7" id="KW-0819">tRNA processing</keyword>
<dbReference type="FunFam" id="2.30.30.280:FF:000001">
    <property type="entry name" value="tRNA-specific 2-thiouridylase MnmA"/>
    <property type="match status" value="1"/>
</dbReference>
<evidence type="ECO:0000256" key="3">
    <source>
        <dbReference type="ARBA" id="ARBA00006191"/>
    </source>
</evidence>
<keyword evidence="11" id="KW-1015">Disulfide bond</keyword>
<keyword evidence="6" id="KW-0808">Transferase</keyword>
<dbReference type="GO" id="GO:0005524">
    <property type="term" value="F:ATP binding"/>
    <property type="evidence" value="ECO:0007669"/>
    <property type="project" value="UniProtKB-KW"/>
</dbReference>
<dbReference type="EC" id="2.8.1.14" evidence="4"/>
<evidence type="ECO:0000259" key="14">
    <source>
        <dbReference type="Pfam" id="PF20259"/>
    </source>
</evidence>
<comment type="similarity">
    <text evidence="3">Belongs to the MnmA/TRMU family.</text>
</comment>
<evidence type="ECO:0000259" key="13">
    <source>
        <dbReference type="Pfam" id="PF20258"/>
    </source>
</evidence>
<evidence type="ECO:0000256" key="7">
    <source>
        <dbReference type="ARBA" id="ARBA00022694"/>
    </source>
</evidence>
<dbReference type="NCBIfam" id="NF001138">
    <property type="entry name" value="PRK00143.1"/>
    <property type="match status" value="1"/>
</dbReference>
<dbReference type="CDD" id="cd01998">
    <property type="entry name" value="MnmA_TRMU-like"/>
    <property type="match status" value="1"/>
</dbReference>
<dbReference type="HAMAP" id="MF_00144">
    <property type="entry name" value="tRNA_thiouridyl_MnmA"/>
    <property type="match status" value="1"/>
</dbReference>
<dbReference type="InterPro" id="IPR023382">
    <property type="entry name" value="MnmA-like_central_sf"/>
</dbReference>
<evidence type="ECO:0000313" key="16">
    <source>
        <dbReference type="Proteomes" id="UP001374579"/>
    </source>
</evidence>
<keyword evidence="10" id="KW-0694">RNA-binding</keyword>
<evidence type="ECO:0000256" key="2">
    <source>
        <dbReference type="ARBA" id="ARBA00004173"/>
    </source>
</evidence>
<dbReference type="InterPro" id="IPR046885">
    <property type="entry name" value="MnmA-like_C"/>
</dbReference>
<dbReference type="Proteomes" id="UP001374579">
    <property type="component" value="Unassembled WGS sequence"/>
</dbReference>
<gene>
    <name evidence="15" type="ORF">V1264_020536</name>
</gene>
<protein>
    <recommendedName>
        <fullName evidence="4">tRNA-5-taurinomethyluridine 2-sulfurtransferase</fullName>
        <ecNumber evidence="4">2.8.1.14</ecNumber>
    </recommendedName>
</protein>
<evidence type="ECO:0000256" key="8">
    <source>
        <dbReference type="ARBA" id="ARBA00022741"/>
    </source>
</evidence>
<feature type="domain" description="tRNA-specific 2-thiouridylase MnmA-like C-terminal" evidence="13">
    <location>
        <begin position="288"/>
        <end position="367"/>
    </location>
</feature>
<dbReference type="Pfam" id="PF20259">
    <property type="entry name" value="tRNA_Me_trans_M"/>
    <property type="match status" value="1"/>
</dbReference>
<feature type="domain" description="tRNA-specific 2-thiouridylase MnmA-like central" evidence="14">
    <location>
        <begin position="215"/>
        <end position="277"/>
    </location>
</feature>
<dbReference type="AlphaFoldDB" id="A0AAN9BBK9"/>
<dbReference type="FunFam" id="3.40.50.620:FF:000104">
    <property type="entry name" value="Mitochondrial tRNA-specific 2-thiouridylase 1"/>
    <property type="match status" value="1"/>
</dbReference>
<comment type="catalytic activity">
    <reaction evidence="12">
        <text>5-taurinomethyluridine(34) in tRNA + S-sulfanyl-L-cysteinyl-[protein] + AH2 + ATP = 5-taurinomethyl-2-thiouridine(34) in tRNA + L-cysteinyl-[protein] + A + AMP + diphosphate + H(+)</text>
        <dbReference type="Rhea" id="RHEA:47040"/>
        <dbReference type="Rhea" id="RHEA-COMP:10131"/>
        <dbReference type="Rhea" id="RHEA-COMP:11726"/>
        <dbReference type="Rhea" id="RHEA-COMP:11732"/>
        <dbReference type="Rhea" id="RHEA-COMP:11733"/>
        <dbReference type="ChEBI" id="CHEBI:13193"/>
        <dbReference type="ChEBI" id="CHEBI:15378"/>
        <dbReference type="ChEBI" id="CHEBI:17499"/>
        <dbReference type="ChEBI" id="CHEBI:29950"/>
        <dbReference type="ChEBI" id="CHEBI:30616"/>
        <dbReference type="ChEBI" id="CHEBI:33019"/>
        <dbReference type="ChEBI" id="CHEBI:61963"/>
        <dbReference type="ChEBI" id="CHEBI:87171"/>
        <dbReference type="ChEBI" id="CHEBI:87172"/>
        <dbReference type="ChEBI" id="CHEBI:456215"/>
        <dbReference type="EC" id="2.8.1.14"/>
    </reaction>
</comment>
<name>A0AAN9BBK9_9CAEN</name>
<evidence type="ECO:0000256" key="6">
    <source>
        <dbReference type="ARBA" id="ARBA00022679"/>
    </source>
</evidence>
<dbReference type="GO" id="GO:0000049">
    <property type="term" value="F:tRNA binding"/>
    <property type="evidence" value="ECO:0007669"/>
    <property type="project" value="UniProtKB-KW"/>
</dbReference>
<dbReference type="GO" id="GO:0061708">
    <property type="term" value="F:tRNA-5-taurinomethyluridine 2-sulfurtransferase"/>
    <property type="evidence" value="ECO:0007669"/>
    <property type="project" value="UniProtKB-EC"/>
</dbReference>
<dbReference type="Pfam" id="PF03054">
    <property type="entry name" value="tRNA_Me_trans"/>
    <property type="match status" value="1"/>
</dbReference>
<evidence type="ECO:0000313" key="15">
    <source>
        <dbReference type="EMBL" id="KAK7102298.1"/>
    </source>
</evidence>
<dbReference type="Gene3D" id="2.30.30.280">
    <property type="entry name" value="Adenine nucleotide alpha hydrolases-like domains"/>
    <property type="match status" value="1"/>
</dbReference>
<evidence type="ECO:0000256" key="12">
    <source>
        <dbReference type="ARBA" id="ARBA00049564"/>
    </source>
</evidence>
<comment type="subcellular location">
    <subcellularLocation>
        <location evidence="2">Mitochondrion</location>
    </subcellularLocation>
</comment>
<dbReference type="EMBL" id="JBAMIC010000010">
    <property type="protein sequence ID" value="KAK7102298.1"/>
    <property type="molecule type" value="Genomic_DNA"/>
</dbReference>
<reference evidence="15 16" key="1">
    <citation type="submission" date="2024-02" db="EMBL/GenBank/DDBJ databases">
        <title>Chromosome-scale genome assembly of the rough periwinkle Littorina saxatilis.</title>
        <authorList>
            <person name="De Jode A."/>
            <person name="Faria R."/>
            <person name="Formenti G."/>
            <person name="Sims Y."/>
            <person name="Smith T.P."/>
            <person name="Tracey A."/>
            <person name="Wood J.M.D."/>
            <person name="Zagrodzka Z.B."/>
            <person name="Johannesson K."/>
            <person name="Butlin R.K."/>
            <person name="Leder E.H."/>
        </authorList>
    </citation>
    <scope>NUCLEOTIDE SEQUENCE [LARGE SCALE GENOMIC DNA]</scope>
    <source>
        <strain evidence="15">Snail1</strain>
        <tissue evidence="15">Muscle</tissue>
    </source>
</reference>
<dbReference type="PANTHER" id="PTHR11933">
    <property type="entry name" value="TRNA 5-METHYLAMINOMETHYL-2-THIOURIDYLATE -METHYLTRANSFERASE"/>
    <property type="match status" value="1"/>
</dbReference>
<keyword evidence="5" id="KW-0820">tRNA-binding</keyword>
<proteinExistence type="inferred from homology"/>
<dbReference type="GO" id="GO:0002143">
    <property type="term" value="P:tRNA wobble position uridine thiolation"/>
    <property type="evidence" value="ECO:0007669"/>
    <property type="project" value="TreeGrafter"/>
</dbReference>
<sequence length="390" mass="43528">MGSIRRVVCGMSGGVDSAVAALLLKKKGYEVVGLFMKNWDVTDEKGLCSADTDLQDAEFVCSRLGIKLHQVNFVKEYWHHVFSEMVRDYQKGVTPNPDIMCNKHIKFDAFFKHATENLEADAIATGHYARTSVDFDLDHVDPNEGVKLLKAVDSVKDQTFFLSQIPQQALQRSLFPVGELRKDLVKRIATEAGLEKIAKRKESMGICFIGSRQFQQFIGEYAGPEPGHFVDVETGQVVGQHKGMHYWTLGQRANISGLRRAYFIAEKNTATNDILLASGTDHPALFCQTLFTEAPHWIGKAPQAFMVQQMVDLDFRFQHKHPVVPCTATLSGGNSLIVSLSQRMRAITPGQYAVFYHQDECLGSAKIIRTGPSLFTLSYGERVKNASEFS</sequence>
<evidence type="ECO:0000256" key="9">
    <source>
        <dbReference type="ARBA" id="ARBA00022840"/>
    </source>
</evidence>
<dbReference type="GO" id="GO:0005739">
    <property type="term" value="C:mitochondrion"/>
    <property type="evidence" value="ECO:0007669"/>
    <property type="project" value="UniProtKB-SubCell"/>
</dbReference>
<evidence type="ECO:0000256" key="11">
    <source>
        <dbReference type="ARBA" id="ARBA00023157"/>
    </source>
</evidence>
<evidence type="ECO:0000256" key="1">
    <source>
        <dbReference type="ARBA" id="ARBA00003986"/>
    </source>
</evidence>
<keyword evidence="9" id="KW-0067">ATP-binding</keyword>